<dbReference type="InterPro" id="IPR000504">
    <property type="entry name" value="RRM_dom"/>
</dbReference>
<evidence type="ECO:0000256" key="2">
    <source>
        <dbReference type="PROSITE-ProRule" id="PRU00176"/>
    </source>
</evidence>
<name>A0A6P4F804_DRORH</name>
<dbReference type="Gene3D" id="3.30.70.330">
    <property type="match status" value="1"/>
</dbReference>
<reference evidence="6" key="2">
    <citation type="submission" date="2025-04" db="UniProtKB">
        <authorList>
            <consortium name="RefSeq"/>
        </authorList>
    </citation>
    <scope>IDENTIFICATION</scope>
</reference>
<dbReference type="AlphaFoldDB" id="A0A6P4F804"/>
<dbReference type="InterPro" id="IPR035979">
    <property type="entry name" value="RBD_domain_sf"/>
</dbReference>
<sequence length="102" mass="11311">MNNNQVAGIELTSGPTRLTSRIFVQNLPDCTREELADHCKEFGQILGSLVEENRGYIQYAKQSSARNAISVLHGSTFQSRVLTVTSASFRTMEEYGFIPPQG</sequence>
<dbReference type="InterPro" id="IPR012677">
    <property type="entry name" value="Nucleotide-bd_a/b_plait_sf"/>
</dbReference>
<dbReference type="Pfam" id="PF00076">
    <property type="entry name" value="RRM_1"/>
    <property type="match status" value="1"/>
</dbReference>
<evidence type="ECO:0000313" key="4">
    <source>
        <dbReference type="EnsemblMetazoa" id="XP_016986397.1"/>
    </source>
</evidence>
<reference evidence="5" key="1">
    <citation type="journal article" date="2021" name="Elife">
        <title>Highly contiguous assemblies of 101 drosophilid genomes.</title>
        <authorList>
            <person name="Kim B.Y."/>
            <person name="Wang J.R."/>
            <person name="Miller D.E."/>
            <person name="Barmina O."/>
            <person name="Delaney E."/>
            <person name="Thompson A."/>
            <person name="Comeault A.A."/>
            <person name="Peede D."/>
            <person name="D'Agostino E.R."/>
            <person name="Pelaez J."/>
            <person name="Aguilar J.M."/>
            <person name="Haji D."/>
            <person name="Matsunaga T."/>
            <person name="Armstrong E.E."/>
            <person name="Zych M."/>
            <person name="Ogawa Y."/>
            <person name="Stamenkovic-Radak M."/>
            <person name="Jelic M."/>
            <person name="Veselinovic M.S."/>
            <person name="Tanaskovic M."/>
            <person name="Eric P."/>
            <person name="Gao J.J."/>
            <person name="Katoh T.K."/>
            <person name="Toda M.J."/>
            <person name="Watabe H."/>
            <person name="Watada M."/>
            <person name="Davis J.S."/>
            <person name="Moyle L.C."/>
            <person name="Manoli G."/>
            <person name="Bertolini E."/>
            <person name="Kostal V."/>
            <person name="Hawley R.S."/>
            <person name="Takahashi A."/>
            <person name="Jones C.D."/>
            <person name="Price D.K."/>
            <person name="Whiteman N."/>
            <person name="Kopp A."/>
            <person name="Matute D.R."/>
            <person name="Petrov D.A."/>
        </authorList>
    </citation>
    <scope>NUCLEOTIDE SEQUENCE [LARGE SCALE GENOMIC DNA]</scope>
</reference>
<dbReference type="Proteomes" id="UP001652680">
    <property type="component" value="Unassembled WGS sequence"/>
</dbReference>
<dbReference type="RefSeq" id="XP_016986397.1">
    <property type="nucleotide sequence ID" value="XM_017130908.1"/>
</dbReference>
<dbReference type="OrthoDB" id="1099063at2759"/>
<reference evidence="4" key="3">
    <citation type="submission" date="2025-05" db="UniProtKB">
        <authorList>
            <consortium name="EnsemblMetazoa"/>
        </authorList>
    </citation>
    <scope>IDENTIFICATION</scope>
</reference>
<dbReference type="CDD" id="cd00590">
    <property type="entry name" value="RRM_SF"/>
    <property type="match status" value="1"/>
</dbReference>
<dbReference type="PROSITE" id="PS50102">
    <property type="entry name" value="RRM"/>
    <property type="match status" value="1"/>
</dbReference>
<keyword evidence="5" id="KW-1185">Reference proteome</keyword>
<accession>A0A6P4F804</accession>
<dbReference type="SUPFAM" id="SSF54928">
    <property type="entry name" value="RNA-binding domain, RBD"/>
    <property type="match status" value="1"/>
</dbReference>
<dbReference type="EnsemblMetazoa" id="XM_017130908.1">
    <property type="protein sequence ID" value="XP_016986397.1"/>
    <property type="gene ID" value="LOC108049657"/>
</dbReference>
<evidence type="ECO:0000313" key="5">
    <source>
        <dbReference type="Proteomes" id="UP001652680"/>
    </source>
</evidence>
<protein>
    <submittedName>
        <fullName evidence="6">Uncharacterized protein LOC108049657</fullName>
    </submittedName>
</protein>
<gene>
    <name evidence="6" type="primary">LOC108049657</name>
    <name evidence="4" type="synonym">108049657</name>
</gene>
<evidence type="ECO:0000313" key="6">
    <source>
        <dbReference type="RefSeq" id="XP_016986397.1"/>
    </source>
</evidence>
<feature type="domain" description="RRM" evidence="3">
    <location>
        <begin position="20"/>
        <end position="89"/>
    </location>
</feature>
<dbReference type="GeneID" id="108049657"/>
<dbReference type="SMART" id="SM00360">
    <property type="entry name" value="RRM"/>
    <property type="match status" value="1"/>
</dbReference>
<evidence type="ECO:0000256" key="1">
    <source>
        <dbReference type="ARBA" id="ARBA00022884"/>
    </source>
</evidence>
<keyword evidence="1 2" id="KW-0694">RNA-binding</keyword>
<organism evidence="6">
    <name type="scientific">Drosophila rhopaloa</name>
    <name type="common">Fruit fly</name>
    <dbReference type="NCBI Taxonomy" id="1041015"/>
    <lineage>
        <taxon>Eukaryota</taxon>
        <taxon>Metazoa</taxon>
        <taxon>Ecdysozoa</taxon>
        <taxon>Arthropoda</taxon>
        <taxon>Hexapoda</taxon>
        <taxon>Insecta</taxon>
        <taxon>Pterygota</taxon>
        <taxon>Neoptera</taxon>
        <taxon>Endopterygota</taxon>
        <taxon>Diptera</taxon>
        <taxon>Brachycera</taxon>
        <taxon>Muscomorpha</taxon>
        <taxon>Ephydroidea</taxon>
        <taxon>Drosophilidae</taxon>
        <taxon>Drosophila</taxon>
        <taxon>Sophophora</taxon>
    </lineage>
</organism>
<dbReference type="GO" id="GO:0003723">
    <property type="term" value="F:RNA binding"/>
    <property type="evidence" value="ECO:0007669"/>
    <property type="project" value="UniProtKB-UniRule"/>
</dbReference>
<proteinExistence type="predicted"/>
<evidence type="ECO:0000259" key="3">
    <source>
        <dbReference type="PROSITE" id="PS50102"/>
    </source>
</evidence>